<feature type="region of interest" description="Disordered" evidence="7">
    <location>
        <begin position="1383"/>
        <end position="1406"/>
    </location>
</feature>
<dbReference type="Pfam" id="PF02854">
    <property type="entry name" value="MIF4G"/>
    <property type="match status" value="1"/>
</dbReference>
<evidence type="ECO:0000256" key="7">
    <source>
        <dbReference type="SAM" id="MobiDB-lite"/>
    </source>
</evidence>
<feature type="compositionally biased region" description="Gly residues" evidence="7">
    <location>
        <begin position="33"/>
        <end position="43"/>
    </location>
</feature>
<dbReference type="PANTHER" id="PTHR23253">
    <property type="entry name" value="EUKARYOTIC TRANSLATION INITIATION FACTOR 4 GAMMA"/>
    <property type="match status" value="1"/>
</dbReference>
<feature type="region of interest" description="Disordered" evidence="7">
    <location>
        <begin position="1717"/>
        <end position="1745"/>
    </location>
</feature>
<dbReference type="EMBL" id="GHES01007667">
    <property type="protein sequence ID" value="MPA38226.1"/>
    <property type="molecule type" value="Transcribed_RNA"/>
</dbReference>
<dbReference type="InterPro" id="IPR016024">
    <property type="entry name" value="ARM-type_fold"/>
</dbReference>
<feature type="compositionally biased region" description="Basic and acidic residues" evidence="7">
    <location>
        <begin position="1591"/>
        <end position="1606"/>
    </location>
</feature>
<feature type="region of interest" description="Disordered" evidence="7">
    <location>
        <begin position="1140"/>
        <end position="1197"/>
    </location>
</feature>
<feature type="compositionally biased region" description="Low complexity" evidence="7">
    <location>
        <begin position="1542"/>
        <end position="1557"/>
    </location>
</feature>
<evidence type="ECO:0000256" key="6">
    <source>
        <dbReference type="ARBA" id="ARBA00075135"/>
    </source>
</evidence>
<feature type="compositionally biased region" description="Polar residues" evidence="7">
    <location>
        <begin position="637"/>
        <end position="651"/>
    </location>
</feature>
<feature type="domain" description="MI" evidence="8">
    <location>
        <begin position="1753"/>
        <end position="1877"/>
    </location>
</feature>
<feature type="compositionally biased region" description="Basic and acidic residues" evidence="7">
    <location>
        <begin position="615"/>
        <end position="636"/>
    </location>
</feature>
<feature type="compositionally biased region" description="Basic and acidic residues" evidence="7">
    <location>
        <begin position="210"/>
        <end position="219"/>
    </location>
</feature>
<feature type="region of interest" description="Disordered" evidence="7">
    <location>
        <begin position="1664"/>
        <end position="1683"/>
    </location>
</feature>
<feature type="compositionally biased region" description="Basic and acidic residues" evidence="7">
    <location>
        <begin position="1047"/>
        <end position="1059"/>
    </location>
</feature>
<evidence type="ECO:0000256" key="5">
    <source>
        <dbReference type="ARBA" id="ARBA00067320"/>
    </source>
</evidence>
<evidence type="ECO:0000256" key="1">
    <source>
        <dbReference type="ARBA" id="ARBA00005775"/>
    </source>
</evidence>
<proteinExistence type="inferred from homology"/>
<dbReference type="PANTHER" id="PTHR23253:SF9">
    <property type="entry name" value="EUKARYOTIC TRANSLATION INITIATION FACTOR 4 GAMMA 2"/>
    <property type="match status" value="1"/>
</dbReference>
<feature type="compositionally biased region" description="Basic and acidic residues" evidence="7">
    <location>
        <begin position="182"/>
        <end position="194"/>
    </location>
</feature>
<keyword evidence="4" id="KW-0648">Protein biosynthesis</keyword>
<sequence length="1911" mass="207057">MSHNQSRAEKRESHYKKPGGRPGYSAHQRVSSGGAGKGGGGTGLPPASSNSHFSSYSTNSSFKKSHGQGAQSGVTVATANSESNAVQNGSRAQPSSAGAFNAPLSDVPVKSTDLSSQRSNRTVPRAPSSQSTSGASKPTTPSTPIKGNTSRGVSLQFGSFSPGIVNGMQIPARTSSAPPNLDEQKRDQARHDSFRSAAILPTSSISSQKQPREDIEQSKGRVSHPSLQAKRDVRTQVSATPVVTSKQNASTLPVSGASMAIPFQQSQVLMQFGIPSQQIQAQGVTATSLQLPIPLPVGNSSQVPQQVFVPSLQAHPLQPQGMMHQGQGMNFPPQIGHQLGSQLGNLGVLMNPQFAQQQAGKFGVPRKSVKITHPETHEELRLDKRADMNLDAGSPGAESHPNVPLQPQPVPYGPPHQMNYFPHIHPNPIFFQNPTSVPLTSTQMAPSSQASGLNYAGVQGSQILAFRNSSSVNPLSVAKTGPEIRVMAVSSNLEHAYSAEAGISAASSASAHVTVKPAVGSDGEKVVPTSVSNSSTVDDMGGVKELLRPPVEVSNFFPEISIQQSKTTTALTASVPSSLPIEHSVMPSADVSIGQLLPGNAATVAVNTDCRKRETVRSSDSIKDQMKKPSKKDQRHFQLQQQAETSYSGDRSTMKPSREVTKFSDNMVVPLREVESSTSIFMGPSLSLGHITSSDDGISETVECKATAALSENCGDFLVSTGESLPDAHAGVPVASVEGTDCVQVGEGPISETSNVSNVKTDFDNLNGFNNAKQDDFTLLDIQLKERITGLAEQQKTEMSEQPQLDNNYNDDNVNILADSVSLESSKVSDHTEDLNVTEAAFCNEIGTTETKENVLEGAAEGGSLKKDKAGNNLVSPTAPFSDSSDSNVGALDLISAKACGEAKVLTLEASKSGSGCMDGQEVSLLGSGVMHQDTSIQIPIISEAVLEIYEKVSEKANGDLVQVPSSGLRDKPTMEVNGVNSNPVKSKKKRKEFLQKADAAGTISDLYMAYKGPEENPQPSISSESVDSNSSIPVRPVSSSSNEEDVASKEDGKSKAEPDDWEDAADISTPEFEISDNREDVDGGLRHHEDGNGVTGKRTYSRDFLLTLSGQCTDLPAGFEIANDIVEVLMGSKASISKVVDRNPRPSSGRTIDRPSGVFRPDYRGSGIVDDDRWIKSPGPPASGQDQRIDIGQGGNYLGFRPSQGGNYGALRNLRGQTLGQNIGGFPSGPLLPLASPGGIQRSGPDAARWPTSFQRGLIPSPQSTLQVMHKAAKKYEVGKVSDVEEAKQRQLKAILNKLTPQNFDRLFEQVKEVNIDNAVTLTGVIAQIFDKALIEPTFCELYANFCCHLAGELPDFVEDNEKITFKRLLLNKCQEEFERGEREQAEADRVEGDGEVKQSKEEREEKRIRARRRMLGNIRLIGELYKKKMLTERIMHDCIQKLLGEYQNPDEEDIEALCKLMSTIGEMIDHPKAKEHMDAYFERIANLSNNMKLSSRVRFMLKDVIDLRKSKWQQRRKVEGPKKIEELHRDVAQERQAHNGRLARGSSIGSSSRRGQPLDFGPRASSILSSPNSQMGAFRGMPSQVRGFGSRDVRLEDRNPHENRTLSVPLPHRPIDDNTITLGPQGGLARGMSVRGQSMLSGAPMADISSGPVESRRMPAGLNGYSSASEWRSHNSRQEPMPRNVQERFMQLPAYDQSYSQEHSMYYANRDLPNAERSFDRSRPGSPATQLQRSSSVNSNVSSGKVWPEERLRDMSMAAIREFYSAKDENEVALCIRDLNSPSFCPSMISIWVNDSFERKDRDRDLLAGLLVNLTKSRDGILSRVQLIQGFESVLATLEDTVTDAPKAGEFFGRILARIIIENVISLKEIERLIQQGGEEPGYLLQIGLGNEVLKSAFETIRSEKGNLS</sequence>
<evidence type="ECO:0000256" key="2">
    <source>
        <dbReference type="ARBA" id="ARBA00022540"/>
    </source>
</evidence>
<protein>
    <recommendedName>
        <fullName evidence="5">Eukaryotic translation initiation factor 4G</fullName>
    </recommendedName>
    <alternativeName>
        <fullName evidence="6">Protein synthesis initiation factor 4G</fullName>
    </alternativeName>
</protein>
<feature type="compositionally biased region" description="Polar residues" evidence="7">
    <location>
        <begin position="68"/>
        <end position="98"/>
    </location>
</feature>
<evidence type="ECO:0000313" key="9">
    <source>
        <dbReference type="EMBL" id="MPA38226.1"/>
    </source>
</evidence>
<accession>A0A5B6Z427</accession>
<feature type="compositionally biased region" description="Polar residues" evidence="7">
    <location>
        <begin position="1568"/>
        <end position="1577"/>
    </location>
</feature>
<feature type="region of interest" description="Disordered" evidence="7">
    <location>
        <begin position="1536"/>
        <end position="1619"/>
    </location>
</feature>
<reference evidence="9" key="1">
    <citation type="submission" date="2019-08" db="EMBL/GenBank/DDBJ databases">
        <title>Reference gene set and small RNA set construction with multiple tissues from Davidia involucrata Baill.</title>
        <authorList>
            <person name="Yang H."/>
            <person name="Zhou C."/>
            <person name="Li G."/>
            <person name="Wang J."/>
            <person name="Gao P."/>
            <person name="Wang M."/>
            <person name="Wang R."/>
            <person name="Zhao Y."/>
        </authorList>
    </citation>
    <scope>NUCLEOTIDE SEQUENCE</scope>
    <source>
        <tissue evidence="9">Mixed with DoveR01_LX</tissue>
    </source>
</reference>
<dbReference type="Gene3D" id="1.25.40.180">
    <property type="match status" value="2"/>
</dbReference>
<dbReference type="SMART" id="SM00543">
    <property type="entry name" value="MIF4G"/>
    <property type="match status" value="1"/>
</dbReference>
<dbReference type="Pfam" id="PF02847">
    <property type="entry name" value="MA3"/>
    <property type="match status" value="1"/>
</dbReference>
<feature type="region of interest" description="Disordered" evidence="7">
    <location>
        <begin position="964"/>
        <end position="996"/>
    </location>
</feature>
<evidence type="ECO:0000259" key="8">
    <source>
        <dbReference type="PROSITE" id="PS51366"/>
    </source>
</evidence>
<feature type="compositionally biased region" description="Low complexity" evidence="7">
    <location>
        <begin position="1021"/>
        <end position="1042"/>
    </location>
</feature>
<dbReference type="FunFam" id="1.25.40.180:FF:000034">
    <property type="entry name" value="Eukaryotic translation initiation factor 4G"/>
    <property type="match status" value="1"/>
</dbReference>
<feature type="compositionally biased region" description="Low complexity" evidence="7">
    <location>
        <begin position="48"/>
        <end position="62"/>
    </location>
</feature>
<feature type="compositionally biased region" description="Basic and acidic residues" evidence="7">
    <location>
        <begin position="1"/>
        <end position="12"/>
    </location>
</feature>
<feature type="region of interest" description="Disordered" evidence="7">
    <location>
        <begin position="1011"/>
        <end position="1095"/>
    </location>
</feature>
<organism evidence="9">
    <name type="scientific">Davidia involucrata</name>
    <name type="common">Dove tree</name>
    <dbReference type="NCBI Taxonomy" id="16924"/>
    <lineage>
        <taxon>Eukaryota</taxon>
        <taxon>Viridiplantae</taxon>
        <taxon>Streptophyta</taxon>
        <taxon>Embryophyta</taxon>
        <taxon>Tracheophyta</taxon>
        <taxon>Spermatophyta</taxon>
        <taxon>Magnoliopsida</taxon>
        <taxon>eudicotyledons</taxon>
        <taxon>Gunneridae</taxon>
        <taxon>Pentapetalae</taxon>
        <taxon>asterids</taxon>
        <taxon>Cornales</taxon>
        <taxon>Nyssaceae</taxon>
        <taxon>Davidia</taxon>
    </lineage>
</organism>
<feature type="compositionally biased region" description="Low complexity" evidence="7">
    <location>
        <begin position="1736"/>
        <end position="1745"/>
    </location>
</feature>
<feature type="compositionally biased region" description="Polar residues" evidence="7">
    <location>
        <begin position="235"/>
        <end position="244"/>
    </location>
</feature>
<dbReference type="PROSITE" id="PS51366">
    <property type="entry name" value="MI"/>
    <property type="match status" value="1"/>
</dbReference>
<dbReference type="SUPFAM" id="SSF48371">
    <property type="entry name" value="ARM repeat"/>
    <property type="match status" value="2"/>
</dbReference>
<feature type="compositionally biased region" description="Polar residues" evidence="7">
    <location>
        <begin position="112"/>
        <end position="159"/>
    </location>
</feature>
<feature type="region of interest" description="Disordered" evidence="7">
    <location>
        <begin position="1"/>
        <end position="244"/>
    </location>
</feature>
<evidence type="ECO:0000256" key="3">
    <source>
        <dbReference type="ARBA" id="ARBA00022845"/>
    </source>
</evidence>
<gene>
    <name evidence="9" type="ORF">Din_007667</name>
</gene>
<keyword evidence="3" id="KW-0810">Translation regulation</keyword>
<dbReference type="GO" id="GO:0003729">
    <property type="term" value="F:mRNA binding"/>
    <property type="evidence" value="ECO:0007669"/>
    <property type="project" value="TreeGrafter"/>
</dbReference>
<dbReference type="InterPro" id="IPR003890">
    <property type="entry name" value="MIF4G-like_typ-3"/>
</dbReference>
<keyword evidence="2 9" id="KW-0396">Initiation factor</keyword>
<feature type="compositionally biased region" description="Low complexity" evidence="7">
    <location>
        <begin position="526"/>
        <end position="537"/>
    </location>
</feature>
<dbReference type="InterPro" id="IPR003891">
    <property type="entry name" value="Initiation_fac_eIF4g_MI"/>
</dbReference>
<feature type="region of interest" description="Disordered" evidence="7">
    <location>
        <begin position="615"/>
        <end position="657"/>
    </location>
</feature>
<dbReference type="SMART" id="SM00544">
    <property type="entry name" value="MA3"/>
    <property type="match status" value="1"/>
</dbReference>
<dbReference type="GO" id="GO:0003743">
    <property type="term" value="F:translation initiation factor activity"/>
    <property type="evidence" value="ECO:0007669"/>
    <property type="project" value="UniProtKB-KW"/>
</dbReference>
<evidence type="ECO:0000256" key="4">
    <source>
        <dbReference type="ARBA" id="ARBA00022917"/>
    </source>
</evidence>
<name>A0A5B6Z427_DAVIN</name>
<dbReference type="FunFam" id="1.25.40.180:FF:000024">
    <property type="entry name" value="Eukaryotic translation initiation factor 4G"/>
    <property type="match status" value="1"/>
</dbReference>
<dbReference type="GO" id="GO:0016281">
    <property type="term" value="C:eukaryotic translation initiation factor 4F complex"/>
    <property type="evidence" value="ECO:0007669"/>
    <property type="project" value="TreeGrafter"/>
</dbReference>
<dbReference type="GO" id="GO:0006417">
    <property type="term" value="P:regulation of translation"/>
    <property type="evidence" value="ECO:0007669"/>
    <property type="project" value="UniProtKB-KW"/>
</dbReference>
<comment type="similarity">
    <text evidence="1">Belongs to the eukaryotic initiation factor 4G family.</text>
</comment>
<feature type="region of interest" description="Disordered" evidence="7">
    <location>
        <begin position="521"/>
        <end position="541"/>
    </location>
</feature>
<feature type="compositionally biased region" description="Basic and acidic residues" evidence="7">
    <location>
        <begin position="1076"/>
        <end position="1092"/>
    </location>
</feature>